<name>A0A3D9F770_9SPHN</name>
<dbReference type="SUPFAM" id="SSF101386">
    <property type="entry name" value="all-alpha NTP pyrophosphatases"/>
    <property type="match status" value="1"/>
</dbReference>
<feature type="domain" description="MazG C-terminal" evidence="1">
    <location>
        <begin position="241"/>
        <end position="436"/>
    </location>
</feature>
<evidence type="ECO:0000313" key="2">
    <source>
        <dbReference type="EMBL" id="RED11763.1"/>
    </source>
</evidence>
<accession>A0A3D9F770</accession>
<dbReference type="Gene3D" id="1.10.287.1080">
    <property type="entry name" value="MazG-like"/>
    <property type="match status" value="1"/>
</dbReference>
<dbReference type="InterPro" id="IPR041407">
    <property type="entry name" value="MazG_C"/>
</dbReference>
<protein>
    <recommendedName>
        <fullName evidence="1">MazG C-terminal domain-containing protein</fullName>
    </recommendedName>
</protein>
<dbReference type="RefSeq" id="WP_116237436.1">
    <property type="nucleotide sequence ID" value="NZ_QRDP01000008.1"/>
</dbReference>
<keyword evidence="3" id="KW-1185">Reference proteome</keyword>
<evidence type="ECO:0000259" key="1">
    <source>
        <dbReference type="Pfam" id="PF18722"/>
    </source>
</evidence>
<organism evidence="2 3">
    <name type="scientific">Parasphingopyxis lamellibrachiae</name>
    <dbReference type="NCBI Taxonomy" id="680125"/>
    <lineage>
        <taxon>Bacteria</taxon>
        <taxon>Pseudomonadati</taxon>
        <taxon>Pseudomonadota</taxon>
        <taxon>Alphaproteobacteria</taxon>
        <taxon>Sphingomonadales</taxon>
        <taxon>Sphingomonadaceae</taxon>
        <taxon>Parasphingopyxis</taxon>
    </lineage>
</organism>
<dbReference type="Pfam" id="PF18722">
    <property type="entry name" value="MazG_C"/>
    <property type="match status" value="1"/>
</dbReference>
<reference evidence="2 3" key="1">
    <citation type="submission" date="2018-07" db="EMBL/GenBank/DDBJ databases">
        <title>Genomic Encyclopedia of Type Strains, Phase IV (KMG-IV): sequencing the most valuable type-strain genomes for metagenomic binning, comparative biology and taxonomic classification.</title>
        <authorList>
            <person name="Goeker M."/>
        </authorList>
    </citation>
    <scope>NUCLEOTIDE SEQUENCE [LARGE SCALE GENOMIC DNA]</scope>
    <source>
        <strain evidence="2 3">DSM 26725</strain>
    </source>
</reference>
<dbReference type="EMBL" id="QRDP01000008">
    <property type="protein sequence ID" value="RED11763.1"/>
    <property type="molecule type" value="Genomic_DNA"/>
</dbReference>
<evidence type="ECO:0000313" key="3">
    <source>
        <dbReference type="Proteomes" id="UP000256310"/>
    </source>
</evidence>
<proteinExistence type="predicted"/>
<dbReference type="AlphaFoldDB" id="A0A3D9F770"/>
<dbReference type="Proteomes" id="UP000256310">
    <property type="component" value="Unassembled WGS sequence"/>
</dbReference>
<comment type="caution">
    <text evidence="2">The sequence shown here is derived from an EMBL/GenBank/DDBJ whole genome shotgun (WGS) entry which is preliminary data.</text>
</comment>
<dbReference type="OrthoDB" id="5953925at2"/>
<sequence length="448" mass="50735">MLIERYAKSVAETDQISKKANVEKRAEANPREIAVLGLASELGSVISAIKKNWLQEGGVLSSPLAKAELEEEIGDAMWYAFALAKIEGLDSNLDILIANIRHLQSEVTDQAKRGGRIRELFSDEEVQAFLEGADAFRTKRQRTLLDYQGLAFRTARTEKYTLLKVCAAVLTQLSAQLMREFLPDFETELNTELNDRSTEVVLGEIAWHLCAIASLYKIDMNKVASENIDKANARRNDGEATPLHDRLAPQGQQIPRYFKVEFRSVSADTVEIYLGEDRAGDPLRDQYSIKDGYRFHDVIHLANAAVLGWSPVLRDLMKIKRTHCSETKQNEDGGRSAVVEELVIKHVHWEAAQRAKHLHPDLTPYDRPLFPEGEEIPFSLLKTVRGLTIGHEVYANKYWEWELAIREGYRVFQLLKKHKGGVVGVNLTARRLEFTPPDIPVTPFQAQY</sequence>
<gene>
    <name evidence="2" type="ORF">DFR46_2945</name>
</gene>